<sequence length="136" mass="14187">MLVVLKVVHLYALILGSLGGMGTGILMSRAEGPPTVQITSVLKLFKTFGMVSIALLWLTGLLLVWIEFGTLTLGPAFYVKLVAATVLTALIFGSASIAARARGAGTPPDRALMEKLGKASALMSLVAIVCAVIVFN</sequence>
<feature type="transmembrane region" description="Helical" evidence="1">
    <location>
        <begin position="48"/>
        <end position="66"/>
    </location>
</feature>
<protein>
    <recommendedName>
        <fullName evidence="4">DUF2269 family protein</fullName>
    </recommendedName>
</protein>
<comment type="caution">
    <text evidence="2">The sequence shown here is derived from an EMBL/GenBank/DDBJ whole genome shotgun (WGS) entry which is preliminary data.</text>
</comment>
<organism evidence="2 3">
    <name type="scientific">Silicimonas algicola</name>
    <dbReference type="NCBI Taxonomy" id="1826607"/>
    <lineage>
        <taxon>Bacteria</taxon>
        <taxon>Pseudomonadati</taxon>
        <taxon>Pseudomonadota</taxon>
        <taxon>Alphaproteobacteria</taxon>
        <taxon>Rhodobacterales</taxon>
        <taxon>Paracoccaceae</taxon>
    </lineage>
</organism>
<name>A0A316G8Q2_9RHOB</name>
<keyword evidence="1" id="KW-0472">Membrane</keyword>
<dbReference type="RefSeq" id="WP_109758743.1">
    <property type="nucleotide sequence ID" value="NZ_CP034588.1"/>
</dbReference>
<evidence type="ECO:0008006" key="4">
    <source>
        <dbReference type="Google" id="ProtNLM"/>
    </source>
</evidence>
<evidence type="ECO:0000256" key="1">
    <source>
        <dbReference type="SAM" id="Phobius"/>
    </source>
</evidence>
<evidence type="ECO:0000313" key="2">
    <source>
        <dbReference type="EMBL" id="PWK56992.1"/>
    </source>
</evidence>
<dbReference type="KEGG" id="salo:EF888_09355"/>
<proteinExistence type="predicted"/>
<feature type="transmembrane region" description="Helical" evidence="1">
    <location>
        <begin position="119"/>
        <end position="135"/>
    </location>
</feature>
<dbReference type="EMBL" id="QGGV01000003">
    <property type="protein sequence ID" value="PWK56992.1"/>
    <property type="molecule type" value="Genomic_DNA"/>
</dbReference>
<dbReference type="Proteomes" id="UP000245390">
    <property type="component" value="Unassembled WGS sequence"/>
</dbReference>
<evidence type="ECO:0000313" key="3">
    <source>
        <dbReference type="Proteomes" id="UP000245390"/>
    </source>
</evidence>
<keyword evidence="1" id="KW-0812">Transmembrane</keyword>
<keyword evidence="3" id="KW-1185">Reference proteome</keyword>
<gene>
    <name evidence="2" type="ORF">C8D95_103228</name>
</gene>
<feature type="transmembrane region" description="Helical" evidence="1">
    <location>
        <begin position="6"/>
        <end position="27"/>
    </location>
</feature>
<keyword evidence="1" id="KW-1133">Transmembrane helix</keyword>
<accession>A0A316G8Q2</accession>
<reference evidence="2 3" key="1">
    <citation type="submission" date="2018-05" db="EMBL/GenBank/DDBJ databases">
        <title>Genomic Encyclopedia of Type Strains, Phase IV (KMG-IV): sequencing the most valuable type-strain genomes for metagenomic binning, comparative biology and taxonomic classification.</title>
        <authorList>
            <person name="Goeker M."/>
        </authorList>
    </citation>
    <scope>NUCLEOTIDE SEQUENCE [LARGE SCALE GENOMIC DNA]</scope>
    <source>
        <strain evidence="2 3">DSM 103371</strain>
    </source>
</reference>
<feature type="transmembrane region" description="Helical" evidence="1">
    <location>
        <begin position="78"/>
        <end position="99"/>
    </location>
</feature>
<dbReference type="AlphaFoldDB" id="A0A316G8Q2"/>